<dbReference type="Proteomes" id="UP000499080">
    <property type="component" value="Unassembled WGS sequence"/>
</dbReference>
<evidence type="ECO:0000313" key="1">
    <source>
        <dbReference type="EMBL" id="GBM21699.1"/>
    </source>
</evidence>
<evidence type="ECO:0000313" key="2">
    <source>
        <dbReference type="Proteomes" id="UP000499080"/>
    </source>
</evidence>
<name>A0A4Y2E051_ARAVE</name>
<dbReference type="AlphaFoldDB" id="A0A4Y2E051"/>
<organism evidence="1 2">
    <name type="scientific">Araneus ventricosus</name>
    <name type="common">Orbweaver spider</name>
    <name type="synonym">Epeira ventricosa</name>
    <dbReference type="NCBI Taxonomy" id="182803"/>
    <lineage>
        <taxon>Eukaryota</taxon>
        <taxon>Metazoa</taxon>
        <taxon>Ecdysozoa</taxon>
        <taxon>Arthropoda</taxon>
        <taxon>Chelicerata</taxon>
        <taxon>Arachnida</taxon>
        <taxon>Araneae</taxon>
        <taxon>Araneomorphae</taxon>
        <taxon>Entelegynae</taxon>
        <taxon>Araneoidea</taxon>
        <taxon>Araneidae</taxon>
        <taxon>Araneus</taxon>
    </lineage>
</organism>
<keyword evidence="2" id="KW-1185">Reference proteome</keyword>
<proteinExistence type="predicted"/>
<reference evidence="1 2" key="1">
    <citation type="journal article" date="2019" name="Sci. Rep.">
        <title>Orb-weaving spider Araneus ventricosus genome elucidates the spidroin gene catalogue.</title>
        <authorList>
            <person name="Kono N."/>
            <person name="Nakamura H."/>
            <person name="Ohtoshi R."/>
            <person name="Moran D.A.P."/>
            <person name="Shinohara A."/>
            <person name="Yoshida Y."/>
            <person name="Fujiwara M."/>
            <person name="Mori M."/>
            <person name="Tomita M."/>
            <person name="Arakawa K."/>
        </authorList>
    </citation>
    <scope>NUCLEOTIDE SEQUENCE [LARGE SCALE GENOMIC DNA]</scope>
</reference>
<dbReference type="GO" id="GO:0003676">
    <property type="term" value="F:nucleic acid binding"/>
    <property type="evidence" value="ECO:0007669"/>
    <property type="project" value="InterPro"/>
</dbReference>
<comment type="caution">
    <text evidence="1">The sequence shown here is derived from an EMBL/GenBank/DDBJ whole genome shotgun (WGS) entry which is preliminary data.</text>
</comment>
<evidence type="ECO:0008006" key="3">
    <source>
        <dbReference type="Google" id="ProtNLM"/>
    </source>
</evidence>
<dbReference type="Gene3D" id="3.30.420.10">
    <property type="entry name" value="Ribonuclease H-like superfamily/Ribonuclease H"/>
    <property type="match status" value="1"/>
</dbReference>
<accession>A0A4Y2E051</accession>
<sequence length="107" mass="12052">MLPPSVSCVVLFAFFKQKVDLWKTFNAAVSCQSIRRLRRAILTSGDVPINDNALPHKPVVTQQLLEQYKWDASDHPAYGPDKAASDFHLFPELKNWLGSQSLQKNGL</sequence>
<dbReference type="InterPro" id="IPR036397">
    <property type="entry name" value="RNaseH_sf"/>
</dbReference>
<dbReference type="EMBL" id="BGPR01000465">
    <property type="protein sequence ID" value="GBM21699.1"/>
    <property type="molecule type" value="Genomic_DNA"/>
</dbReference>
<protein>
    <recommendedName>
        <fullName evidence="3">Histone-lysine N-methyltransferase SETMAR</fullName>
    </recommendedName>
</protein>
<gene>
    <name evidence="1" type="ORF">AVEN_248520_1</name>
</gene>